<evidence type="ECO:0000256" key="1">
    <source>
        <dbReference type="SAM" id="Phobius"/>
    </source>
</evidence>
<keyword evidence="3" id="KW-1185">Reference proteome</keyword>
<dbReference type="InterPro" id="IPR010718">
    <property type="entry name" value="DUF1294"/>
</dbReference>
<feature type="transmembrane region" description="Helical" evidence="1">
    <location>
        <begin position="110"/>
        <end position="130"/>
    </location>
</feature>
<name>A0A1K2HX38_9HYPH</name>
<keyword evidence="1" id="KW-0812">Transmembrane</keyword>
<feature type="transmembrane region" description="Helical" evidence="1">
    <location>
        <begin position="18"/>
        <end position="36"/>
    </location>
</feature>
<protein>
    <submittedName>
        <fullName evidence="2">Uncharacterized membrane protein YsdA, DUF1294 family</fullName>
    </submittedName>
</protein>
<gene>
    <name evidence="2" type="ORF">SAMN02983003_1261</name>
</gene>
<feature type="transmembrane region" description="Helical" evidence="1">
    <location>
        <begin position="81"/>
        <end position="98"/>
    </location>
</feature>
<keyword evidence="1" id="KW-1133">Transmembrane helix</keyword>
<dbReference type="STRING" id="665118.SAMN02983003_1261"/>
<reference evidence="2 3" key="1">
    <citation type="submission" date="2016-11" db="EMBL/GenBank/DDBJ databases">
        <authorList>
            <person name="Jaros S."/>
            <person name="Januszkiewicz K."/>
            <person name="Wedrychowicz H."/>
        </authorList>
    </citation>
    <scope>NUCLEOTIDE SEQUENCE [LARGE SCALE GENOMIC DNA]</scope>
    <source>
        <strain evidence="2 3">ATCC 23634</strain>
    </source>
</reference>
<dbReference type="RefSeq" id="WP_210185443.1">
    <property type="nucleotide sequence ID" value="NZ_FPKU01000001.1"/>
</dbReference>
<accession>A0A1K2HX38</accession>
<evidence type="ECO:0000313" key="2">
    <source>
        <dbReference type="EMBL" id="SFZ82760.1"/>
    </source>
</evidence>
<organism evidence="2 3">
    <name type="scientific">Devosia enhydra</name>
    <dbReference type="NCBI Taxonomy" id="665118"/>
    <lineage>
        <taxon>Bacteria</taxon>
        <taxon>Pseudomonadati</taxon>
        <taxon>Pseudomonadota</taxon>
        <taxon>Alphaproteobacteria</taxon>
        <taxon>Hyphomicrobiales</taxon>
        <taxon>Devosiaceae</taxon>
        <taxon>Devosia</taxon>
    </lineage>
</organism>
<proteinExistence type="predicted"/>
<sequence>MAREQRPPPRRLPSPVRLYARVALAAVLSGLVVASVGLERMSIVLGLAYAAIGLLSFLTYGVDKRLAEAGGWRIPENQLHLLDLLCGIIGGLLGQLAFRHKISKPGFGATSFVIAALHAGLLGSLATGLLDPAAIGSLVAAFA</sequence>
<dbReference type="EMBL" id="FPKU01000001">
    <property type="protein sequence ID" value="SFZ82760.1"/>
    <property type="molecule type" value="Genomic_DNA"/>
</dbReference>
<evidence type="ECO:0000313" key="3">
    <source>
        <dbReference type="Proteomes" id="UP000183447"/>
    </source>
</evidence>
<keyword evidence="1" id="KW-0472">Membrane</keyword>
<dbReference type="AlphaFoldDB" id="A0A1K2HX38"/>
<feature type="transmembrane region" description="Helical" evidence="1">
    <location>
        <begin position="43"/>
        <end position="61"/>
    </location>
</feature>
<dbReference type="Pfam" id="PF06961">
    <property type="entry name" value="DUF1294"/>
    <property type="match status" value="1"/>
</dbReference>
<dbReference type="Proteomes" id="UP000183447">
    <property type="component" value="Unassembled WGS sequence"/>
</dbReference>